<evidence type="ECO:0000259" key="11">
    <source>
        <dbReference type="PROSITE" id="PS50086"/>
    </source>
</evidence>
<dbReference type="GO" id="GO:0005829">
    <property type="term" value="C:cytosol"/>
    <property type="evidence" value="ECO:0007669"/>
    <property type="project" value="UniProtKB-SubCell"/>
</dbReference>
<dbReference type="InterPro" id="IPR011992">
    <property type="entry name" value="EF-hand-dom_pair"/>
</dbReference>
<dbReference type="Proteomes" id="UP000265180">
    <property type="component" value="Chromosome 14"/>
</dbReference>
<reference evidence="13 14" key="2">
    <citation type="submission" date="2017-04" db="EMBL/GenBank/DDBJ databases">
        <title>CpG methylation of centromeres and impact of large insertions on vertebrate speciation.</title>
        <authorList>
            <person name="Ichikawa K."/>
            <person name="Yoshimura J."/>
            <person name="Morishita S."/>
        </authorList>
    </citation>
    <scope>NUCLEOTIDE SEQUENCE</scope>
    <source>
        <strain evidence="13 14">HNI</strain>
    </source>
</reference>
<evidence type="ECO:0000313" key="14">
    <source>
        <dbReference type="Proteomes" id="UP000265180"/>
    </source>
</evidence>
<dbReference type="GO" id="GO:0005509">
    <property type="term" value="F:calcium ion binding"/>
    <property type="evidence" value="ECO:0007669"/>
    <property type="project" value="InterPro"/>
</dbReference>
<reference evidence="13" key="3">
    <citation type="submission" date="2025-08" db="UniProtKB">
        <authorList>
            <consortium name="Ensembl"/>
        </authorList>
    </citation>
    <scope>IDENTIFICATION</scope>
    <source>
        <strain evidence="13">HNI</strain>
    </source>
</reference>
<dbReference type="FunFam" id="1.10.472.80:FF:000023">
    <property type="entry name" value="TBC1 domain family member 8B"/>
    <property type="match status" value="1"/>
</dbReference>
<evidence type="ECO:0000256" key="1">
    <source>
        <dbReference type="ARBA" id="ARBA00004514"/>
    </source>
</evidence>
<organism evidence="13 14">
    <name type="scientific">Oryzias latipes</name>
    <name type="common">Japanese rice fish</name>
    <name type="synonym">Japanese killifish</name>
    <dbReference type="NCBI Taxonomy" id="8090"/>
    <lineage>
        <taxon>Eukaryota</taxon>
        <taxon>Metazoa</taxon>
        <taxon>Chordata</taxon>
        <taxon>Craniata</taxon>
        <taxon>Vertebrata</taxon>
        <taxon>Euteleostomi</taxon>
        <taxon>Actinopterygii</taxon>
        <taxon>Neopterygii</taxon>
        <taxon>Teleostei</taxon>
        <taxon>Neoteleostei</taxon>
        <taxon>Acanthomorphata</taxon>
        <taxon>Ovalentaria</taxon>
        <taxon>Atherinomorphae</taxon>
        <taxon>Beloniformes</taxon>
        <taxon>Adrianichthyidae</taxon>
        <taxon>Oryziinae</taxon>
        <taxon>Oryzias</taxon>
    </lineage>
</organism>
<dbReference type="SMART" id="SM00164">
    <property type="entry name" value="TBC"/>
    <property type="match status" value="1"/>
</dbReference>
<reference evidence="13" key="4">
    <citation type="submission" date="2025-09" db="UniProtKB">
        <authorList>
            <consortium name="Ensembl"/>
        </authorList>
    </citation>
    <scope>IDENTIFICATION</scope>
    <source>
        <strain evidence="13">HNI</strain>
    </source>
</reference>
<feature type="compositionally biased region" description="Polar residues" evidence="10">
    <location>
        <begin position="1007"/>
        <end position="1033"/>
    </location>
</feature>
<keyword evidence="4" id="KW-0479">Metal-binding</keyword>
<dbReference type="Ensembl" id="ENSORLT00020030565.1">
    <property type="protein sequence ID" value="ENSORLP00020035224.1"/>
    <property type="gene ID" value="ENSORLG00020022128.1"/>
</dbReference>
<dbReference type="GO" id="GO:0005096">
    <property type="term" value="F:GTPase activator activity"/>
    <property type="evidence" value="ECO:0007669"/>
    <property type="project" value="UniProtKB-KW"/>
</dbReference>
<dbReference type="SUPFAM" id="SSF47923">
    <property type="entry name" value="Ypt/Rab-GAP domain of gyp1p"/>
    <property type="match status" value="2"/>
</dbReference>
<evidence type="ECO:0000313" key="13">
    <source>
        <dbReference type="Ensembl" id="ENSORLP00020035224.1"/>
    </source>
</evidence>
<keyword evidence="3" id="KW-0963">Cytoplasm</keyword>
<dbReference type="InterPro" id="IPR004182">
    <property type="entry name" value="GRAM"/>
</dbReference>
<dbReference type="PANTHER" id="PTHR47666:SF4">
    <property type="entry name" value="TBC1 DOMAIN FAMILY MEMBER 8B"/>
    <property type="match status" value="1"/>
</dbReference>
<comment type="function">
    <text evidence="7">Involved in vesicular recycling, probably as a RAB11B GTPase-activating protein.</text>
</comment>
<dbReference type="SMART" id="SM00568">
    <property type="entry name" value="GRAM"/>
    <property type="match status" value="2"/>
</dbReference>
<reference key="1">
    <citation type="journal article" date="2007" name="Nature">
        <title>The medaka draft genome and insights into vertebrate genome evolution.</title>
        <authorList>
            <person name="Kasahara M."/>
            <person name="Naruse K."/>
            <person name="Sasaki S."/>
            <person name="Nakatani Y."/>
            <person name="Qu W."/>
            <person name="Ahsan B."/>
            <person name="Yamada T."/>
            <person name="Nagayasu Y."/>
            <person name="Doi K."/>
            <person name="Kasai Y."/>
            <person name="Jindo T."/>
            <person name="Kobayashi D."/>
            <person name="Shimada A."/>
            <person name="Toyoda A."/>
            <person name="Kuroki Y."/>
            <person name="Fujiyama A."/>
            <person name="Sasaki T."/>
            <person name="Shimizu A."/>
            <person name="Asakawa S."/>
            <person name="Shimizu N."/>
            <person name="Hashimoto S."/>
            <person name="Yang J."/>
            <person name="Lee Y."/>
            <person name="Matsushima K."/>
            <person name="Sugano S."/>
            <person name="Sakaizumi M."/>
            <person name="Narita T."/>
            <person name="Ohishi K."/>
            <person name="Haga S."/>
            <person name="Ohta F."/>
            <person name="Nomoto H."/>
            <person name="Nogata K."/>
            <person name="Morishita T."/>
            <person name="Endo T."/>
            <person name="Shin-I T."/>
            <person name="Takeda H."/>
            <person name="Morishita S."/>
            <person name="Kohara Y."/>
        </authorList>
    </citation>
    <scope>NUCLEOTIDE SEQUENCE [LARGE SCALE GENOMIC DNA]</scope>
    <source>
        <strain>Hd-rR</strain>
    </source>
</reference>
<evidence type="ECO:0000256" key="2">
    <source>
        <dbReference type="ARBA" id="ARBA00022468"/>
    </source>
</evidence>
<dbReference type="Gene3D" id="2.30.29.30">
    <property type="entry name" value="Pleckstrin-homology domain (PH domain)/Phosphotyrosine-binding domain (PTB)"/>
    <property type="match status" value="2"/>
</dbReference>
<dbReference type="PROSITE" id="PS50086">
    <property type="entry name" value="TBC_RABGAP"/>
    <property type="match status" value="1"/>
</dbReference>
<dbReference type="InterPro" id="IPR002048">
    <property type="entry name" value="EF_hand_dom"/>
</dbReference>
<accession>A0A3P9MQI9</accession>
<dbReference type="InterPro" id="IPR011993">
    <property type="entry name" value="PH-like_dom_sf"/>
</dbReference>
<keyword evidence="5" id="KW-0677">Repeat</keyword>
<sequence>MWLKPDEILLKNAFKLWVTEKDNEYFVLQRRRGYGEGGGGLTGLLVGTLDTVLDSTSKVAPYRILHHTPDSQVYWSVACGVTREEIFQHWEWLQQNIMRTLSVFDSSEDITSFVQGKIRGLIAEEGKTSLVLEDDPEKFREALLRFEKWFEIPIEEKLVTYYSCSYWKGKVPCQGWLYLSTNFLCFYSYFLGAEVKLVISWDEIWRLEKTSNVILTESIHVLAHGEDHYFSMLLHLNETFSLMEQLADYSIKRLFDKEAFEREPALSDPLQITKRGLEAHAKSQQFRTFFRLPKEENLLEVHEGFLWVPFSHFNTLGKICLSENYLCFASQDGSQCHIIIPMREVNAGLTDSNSKALRFSEVRDFQRLANTIRSRCGISASPQHSASPEVTHSHDNPDDVTLMVGQKDSSKAVSTEALMTVFHPQDVENLDPKMLKEKMKEQSWDIHFSEYGRGTSMFFTRKTRDLIVRGVPESLRGELWMLFSGAVNDMATHPGYYTELVELSLGTSTLATDEIERDLHRSLPEHPAFQSDTGISALRRVLTAYAYRNPKIGYCQAMNILTSVLLLYAKEEEAFWLLVAVCERMLPDYFNRRIIGALVDQAVFEDLIRENLPQLVEHMTDLSFFSSVSLSWFLTLFISVLPIESAVNVVDCFFFDGIKSILQLGLAVLDYNMDALIGCSDDAEAVTILNKFFDSVTNRDSPLPPTVQQALVSKNGKASHVGVDISELIREAYEKYGSIRSEEVESSRKRNKLYVIQTLEDTTKQNVIRVVSQDVRFNITQLDELYNLFKRQHFLSCYWTMKSPALLHHDPSLAYLEQYQLGFQQFSELFSLLEPWAFCTYKGNLSLWVFRLIDENQDGLINFKEFCCALDTLYSSSFTNKLKFLFKLHLPPGYCDTSLLKMVLVLYFVELSGRGRIDLQAYLKQWQNEILKKEENIKDLPRINQTQFIQFSKTLYNIFHGAPEEESLYRAVAHVTSLLLRMEEVGRRLQEPSSPSESEKAAGTSPAEDSSTEQGPVTPESCNTSSSHNSQDAGSELSDTEWSFSFEQVLASLLNEPTIVDFFDRPLNIQTKLGLARVAQLKLKANKGKDSKGN</sequence>
<dbReference type="FunFam" id="1.10.238.10:FF:000183">
    <property type="entry name" value="TBC1 domain family member 8B"/>
    <property type="match status" value="1"/>
</dbReference>
<keyword evidence="2" id="KW-0343">GTPase activation</keyword>
<name>A0A3P9MQI9_ORYLA</name>
<evidence type="ECO:0000256" key="8">
    <source>
        <dbReference type="ARBA" id="ARBA00061863"/>
    </source>
</evidence>
<dbReference type="GO" id="GO:0003094">
    <property type="term" value="P:glomerular filtration"/>
    <property type="evidence" value="ECO:0007669"/>
    <property type="project" value="UniProtKB-ARBA"/>
</dbReference>
<dbReference type="PANTHER" id="PTHR47666">
    <property type="entry name" value="PROTEIN VASCULAR ASSOCIATED DEATH 1, CHLOROPLASTIC"/>
    <property type="match status" value="1"/>
</dbReference>
<evidence type="ECO:0000259" key="12">
    <source>
        <dbReference type="PROSITE" id="PS50222"/>
    </source>
</evidence>
<dbReference type="FunFam" id="1.10.8.270:FF:000002">
    <property type="entry name" value="TBC1 domain family member 9B"/>
    <property type="match status" value="1"/>
</dbReference>
<evidence type="ECO:0000256" key="6">
    <source>
        <dbReference type="ARBA" id="ARBA00022837"/>
    </source>
</evidence>
<dbReference type="SUPFAM" id="SSF47473">
    <property type="entry name" value="EF-hand"/>
    <property type="match status" value="1"/>
</dbReference>
<dbReference type="Pfam" id="PF00566">
    <property type="entry name" value="RabGAP-TBC"/>
    <property type="match status" value="1"/>
</dbReference>
<dbReference type="FunFam" id="2.30.29.30:FF:000013">
    <property type="entry name" value="Putative TBC1 domain family member 8B"/>
    <property type="match status" value="1"/>
</dbReference>
<dbReference type="InterPro" id="IPR000195">
    <property type="entry name" value="Rab-GAP-TBC_dom"/>
</dbReference>
<keyword evidence="6" id="KW-0106">Calcium</keyword>
<dbReference type="PROSITE" id="PS00018">
    <property type="entry name" value="EF_HAND_1"/>
    <property type="match status" value="1"/>
</dbReference>
<dbReference type="PROSITE" id="PS50222">
    <property type="entry name" value="EF_HAND_2"/>
    <property type="match status" value="1"/>
</dbReference>
<dbReference type="Pfam" id="PF02893">
    <property type="entry name" value="GRAM"/>
    <property type="match status" value="2"/>
</dbReference>
<feature type="compositionally biased region" description="Polar residues" evidence="10">
    <location>
        <begin position="380"/>
        <end position="390"/>
    </location>
</feature>
<evidence type="ECO:0000256" key="10">
    <source>
        <dbReference type="SAM" id="MobiDB-lite"/>
    </source>
</evidence>
<dbReference type="Gene3D" id="1.10.8.270">
    <property type="entry name" value="putative rabgap domain of human tbc1 domain family member 14 like domains"/>
    <property type="match status" value="1"/>
</dbReference>
<protein>
    <recommendedName>
        <fullName evidence="9">TBC1 domain family member 8B</fullName>
    </recommendedName>
</protein>
<evidence type="ECO:0000256" key="7">
    <source>
        <dbReference type="ARBA" id="ARBA00055097"/>
    </source>
</evidence>
<evidence type="ECO:0000256" key="4">
    <source>
        <dbReference type="ARBA" id="ARBA00022723"/>
    </source>
</evidence>
<dbReference type="Gene3D" id="1.10.472.80">
    <property type="entry name" value="Ypt/Rab-GAP domain of gyp1p, domain 3"/>
    <property type="match status" value="1"/>
</dbReference>
<evidence type="ECO:0000256" key="5">
    <source>
        <dbReference type="ARBA" id="ARBA00022737"/>
    </source>
</evidence>
<dbReference type="InterPro" id="IPR035969">
    <property type="entry name" value="Rab-GAP_TBC_sf"/>
</dbReference>
<comment type="subunit">
    <text evidence="8">Interacts (via domain Rab-GAP TBC) with RAB11B (in GTP-bound form).</text>
</comment>
<feature type="domain" description="Rab-GAP TBC" evidence="11">
    <location>
        <begin position="470"/>
        <end position="657"/>
    </location>
</feature>
<comment type="subcellular location">
    <subcellularLocation>
        <location evidence="1">Cytoplasm</location>
        <location evidence="1">Cytosol</location>
    </subcellularLocation>
</comment>
<feature type="region of interest" description="Disordered" evidence="10">
    <location>
        <begin position="378"/>
        <end position="397"/>
    </location>
</feature>
<feature type="region of interest" description="Disordered" evidence="10">
    <location>
        <begin position="987"/>
        <end position="1036"/>
    </location>
</feature>
<evidence type="ECO:0000256" key="9">
    <source>
        <dbReference type="ARBA" id="ARBA00067411"/>
    </source>
</evidence>
<dbReference type="Gene3D" id="1.10.238.10">
    <property type="entry name" value="EF-hand"/>
    <property type="match status" value="1"/>
</dbReference>
<proteinExistence type="predicted"/>
<evidence type="ECO:0000256" key="3">
    <source>
        <dbReference type="ARBA" id="ARBA00022490"/>
    </source>
</evidence>
<feature type="domain" description="EF-hand" evidence="12">
    <location>
        <begin position="849"/>
        <end position="876"/>
    </location>
</feature>
<dbReference type="InterPro" id="IPR018247">
    <property type="entry name" value="EF_Hand_1_Ca_BS"/>
</dbReference>
<dbReference type="AlphaFoldDB" id="A0A3P9MQI9"/>